<dbReference type="KEGG" id="rfs:C1I64_17000"/>
<evidence type="ECO:0000256" key="1">
    <source>
        <dbReference type="ARBA" id="ARBA00022491"/>
    </source>
</evidence>
<protein>
    <submittedName>
        <fullName evidence="7">MerR family transcriptional regulator</fullName>
    </submittedName>
</protein>
<dbReference type="Gene3D" id="1.10.1660.10">
    <property type="match status" value="1"/>
</dbReference>
<evidence type="ECO:0000313" key="7">
    <source>
        <dbReference type="EMBL" id="AZZ53564.1"/>
    </source>
</evidence>
<dbReference type="PANTHER" id="PTHR30204:SF69">
    <property type="entry name" value="MERR-FAMILY TRANSCRIPTIONAL REGULATOR"/>
    <property type="match status" value="1"/>
</dbReference>
<dbReference type="AlphaFoldDB" id="A0A3Q9UUT0"/>
<dbReference type="Gene3D" id="1.10.490.50">
    <property type="entry name" value="Antibiotic binding domain of TipA-like multidrug resistance regulators"/>
    <property type="match status" value="1"/>
</dbReference>
<sequence length="258" mass="28681">MEHEGPTREWSAHEVARLAGTTSRTLRHYGAEGLLPPSRLGANGYRYYDAAALVTLQRILLLRDLGVGLSEIGRILRRDTEPAVALERHLDVLREERRRLDRRIRAVTGTVAAMREGNGPMAEEMFDGFDHAEHREEVERRWGAPAYADGDRWWRSMTAEEREQWLRRQADLAGAWTAAAASGADPAGEEALALAERQRAWLADVPGTPRDASGAPSDEYLLGLGELYVADERFAAHYGGVAGARFVRDALRALVERG</sequence>
<keyword evidence="1" id="KW-0678">Repressor</keyword>
<dbReference type="PROSITE" id="PS50937">
    <property type="entry name" value="HTH_MERR_2"/>
    <property type="match status" value="1"/>
</dbReference>
<evidence type="ECO:0000256" key="4">
    <source>
        <dbReference type="ARBA" id="ARBA00023163"/>
    </source>
</evidence>
<dbReference type="InterPro" id="IPR009061">
    <property type="entry name" value="DNA-bd_dom_put_sf"/>
</dbReference>
<keyword evidence="4" id="KW-0804">Transcription</keyword>
<keyword evidence="5" id="KW-0175">Coiled coil</keyword>
<dbReference type="GO" id="GO:0003677">
    <property type="term" value="F:DNA binding"/>
    <property type="evidence" value="ECO:0007669"/>
    <property type="project" value="UniProtKB-KW"/>
</dbReference>
<name>A0A3Q9UUT0_9MICO</name>
<reference evidence="7 8" key="1">
    <citation type="submission" date="2018-03" db="EMBL/GenBank/DDBJ databases">
        <title>Bacteriophage NCPPB3778 and a type I-E CRISPR drive the evolution of the US Biological Select Agent, Rathayibacter toxicus.</title>
        <authorList>
            <person name="Davis E.W.II."/>
            <person name="Tabima J.F."/>
            <person name="Weisberg A.J."/>
            <person name="Dantas Lopes L."/>
            <person name="Wiseman M.S."/>
            <person name="Wiseman M.S."/>
            <person name="Pupko T."/>
            <person name="Belcher M.S."/>
            <person name="Sechler A.J."/>
            <person name="Tancos M.A."/>
            <person name="Schroeder B.K."/>
            <person name="Murray T.D."/>
            <person name="Luster D.G."/>
            <person name="Schneider W.L."/>
            <person name="Rogers E."/>
            <person name="Andreote F.D."/>
            <person name="Grunwald N.J."/>
            <person name="Putnam M.L."/>
            <person name="Chang J.H."/>
        </authorList>
    </citation>
    <scope>NUCLEOTIDE SEQUENCE [LARGE SCALE GENOMIC DNA]</scope>
    <source>
        <strain evidence="7 8">DSM 15932</strain>
    </source>
</reference>
<feature type="coiled-coil region" evidence="5">
    <location>
        <begin position="83"/>
        <end position="110"/>
    </location>
</feature>
<evidence type="ECO:0000259" key="6">
    <source>
        <dbReference type="PROSITE" id="PS50937"/>
    </source>
</evidence>
<organism evidence="7 8">
    <name type="scientific">Rathayibacter festucae DSM 15932</name>
    <dbReference type="NCBI Taxonomy" id="1328866"/>
    <lineage>
        <taxon>Bacteria</taxon>
        <taxon>Bacillati</taxon>
        <taxon>Actinomycetota</taxon>
        <taxon>Actinomycetes</taxon>
        <taxon>Micrococcales</taxon>
        <taxon>Microbacteriaceae</taxon>
        <taxon>Rathayibacter</taxon>
    </lineage>
</organism>
<evidence type="ECO:0000313" key="8">
    <source>
        <dbReference type="Proteomes" id="UP000285317"/>
    </source>
</evidence>
<dbReference type="EMBL" id="CP028137">
    <property type="protein sequence ID" value="AZZ53564.1"/>
    <property type="molecule type" value="Genomic_DNA"/>
</dbReference>
<dbReference type="Proteomes" id="UP000285317">
    <property type="component" value="Chromosome"/>
</dbReference>
<dbReference type="Pfam" id="PF13411">
    <property type="entry name" value="MerR_1"/>
    <property type="match status" value="1"/>
</dbReference>
<dbReference type="SUPFAM" id="SSF89082">
    <property type="entry name" value="Antibiotic binding domain of TipA-like multidrug resistance regulators"/>
    <property type="match status" value="1"/>
</dbReference>
<dbReference type="Pfam" id="PF07739">
    <property type="entry name" value="TipAS"/>
    <property type="match status" value="1"/>
</dbReference>
<dbReference type="InterPro" id="IPR000551">
    <property type="entry name" value="MerR-type_HTH_dom"/>
</dbReference>
<dbReference type="CDD" id="cd01106">
    <property type="entry name" value="HTH_TipAL-Mta"/>
    <property type="match status" value="1"/>
</dbReference>
<proteinExistence type="predicted"/>
<dbReference type="PANTHER" id="PTHR30204">
    <property type="entry name" value="REDOX-CYCLING DRUG-SENSING TRANSCRIPTIONAL ACTIVATOR SOXR"/>
    <property type="match status" value="1"/>
</dbReference>
<dbReference type="InterPro" id="IPR036244">
    <property type="entry name" value="TipA-like_antibiotic-bd"/>
</dbReference>
<evidence type="ECO:0000256" key="5">
    <source>
        <dbReference type="SAM" id="Coils"/>
    </source>
</evidence>
<feature type="domain" description="HTH merR-type" evidence="6">
    <location>
        <begin position="14"/>
        <end position="78"/>
    </location>
</feature>
<dbReference type="SMART" id="SM00422">
    <property type="entry name" value="HTH_MERR"/>
    <property type="match status" value="1"/>
</dbReference>
<accession>A0A3Q9UUT0</accession>
<dbReference type="RefSeq" id="WP_127888018.1">
    <property type="nucleotide sequence ID" value="NZ_CP028137.1"/>
</dbReference>
<dbReference type="GO" id="GO:0003700">
    <property type="term" value="F:DNA-binding transcription factor activity"/>
    <property type="evidence" value="ECO:0007669"/>
    <property type="project" value="InterPro"/>
</dbReference>
<evidence type="ECO:0000256" key="3">
    <source>
        <dbReference type="ARBA" id="ARBA00023125"/>
    </source>
</evidence>
<evidence type="ECO:0000256" key="2">
    <source>
        <dbReference type="ARBA" id="ARBA00023015"/>
    </source>
</evidence>
<gene>
    <name evidence="7" type="ORF">C1I64_17000</name>
</gene>
<dbReference type="InterPro" id="IPR047057">
    <property type="entry name" value="MerR_fam"/>
</dbReference>
<dbReference type="InterPro" id="IPR012925">
    <property type="entry name" value="TipAS_dom"/>
</dbReference>
<keyword evidence="3" id="KW-0238">DNA-binding</keyword>
<keyword evidence="2" id="KW-0805">Transcription regulation</keyword>
<dbReference type="SUPFAM" id="SSF46955">
    <property type="entry name" value="Putative DNA-binding domain"/>
    <property type="match status" value="1"/>
</dbReference>